<dbReference type="FunFam" id="3.40.50.880:FF:000030">
    <property type="entry name" value="Gamma-glutamyl-gamma-aminobutyrate hydrolase PuuD"/>
    <property type="match status" value="1"/>
</dbReference>
<dbReference type="EMBL" id="DYVY01000138">
    <property type="protein sequence ID" value="HJF94810.1"/>
    <property type="molecule type" value="Genomic_DNA"/>
</dbReference>
<proteinExistence type="predicted"/>
<dbReference type="InterPro" id="IPR044668">
    <property type="entry name" value="PuuD-like"/>
</dbReference>
<organism evidence="1 2">
    <name type="scientific">Lachnoclostridium phocaeense</name>
    <dbReference type="NCBI Taxonomy" id="1871021"/>
    <lineage>
        <taxon>Bacteria</taxon>
        <taxon>Bacillati</taxon>
        <taxon>Bacillota</taxon>
        <taxon>Clostridia</taxon>
        <taxon>Lachnospirales</taxon>
        <taxon>Lachnospiraceae</taxon>
    </lineage>
</organism>
<name>A0A921LEB2_9FIRM</name>
<evidence type="ECO:0000313" key="1">
    <source>
        <dbReference type="EMBL" id="HJF94810.1"/>
    </source>
</evidence>
<dbReference type="PANTHER" id="PTHR43235:SF1">
    <property type="entry name" value="GLUTAMINE AMIDOTRANSFERASE PB2B2.05-RELATED"/>
    <property type="match status" value="1"/>
</dbReference>
<accession>A0A921LEB2</accession>
<dbReference type="CDD" id="cd01745">
    <property type="entry name" value="GATase1_2"/>
    <property type="match status" value="1"/>
</dbReference>
<keyword evidence="1" id="KW-0378">Hydrolase</keyword>
<comment type="caution">
    <text evidence="1">The sequence shown here is derived from an EMBL/GenBank/DDBJ whole genome shotgun (WGS) entry which is preliminary data.</text>
</comment>
<sequence length="249" mass="27522">MRRPVIGISGNLIPIENDGVFTGNLRQYIHTDYTSSVERAGGTPLLLPVSDDPEVIRAHAQLCDGIILSGGADVDPILYGEEGIQGQGYSMREIDVYDMELFRAALEQKKPVLGICKGLQIINICFGGTLYQDIPSQREHCIKHTQNTERYQGTHKIRIKEDSVLHGLLPDGTFVNSWHHQAVKDVAPKLTVTAVASDGVVEAAEYMEEGQFIMGVQWHPEMMASCGNAEQLGIFKELVRRCSQGESEQ</sequence>
<dbReference type="PROSITE" id="PS51273">
    <property type="entry name" value="GATASE_TYPE_1"/>
    <property type="match status" value="1"/>
</dbReference>
<dbReference type="Pfam" id="PF07722">
    <property type="entry name" value="Peptidase_C26"/>
    <property type="match status" value="1"/>
</dbReference>
<dbReference type="GO" id="GO:0006598">
    <property type="term" value="P:polyamine catabolic process"/>
    <property type="evidence" value="ECO:0007669"/>
    <property type="project" value="TreeGrafter"/>
</dbReference>
<protein>
    <submittedName>
        <fullName evidence="1">Gamma-glutamyl-gamma-aminobutyrate hydrolase family protein</fullName>
    </submittedName>
</protein>
<dbReference type="AlphaFoldDB" id="A0A921LEB2"/>
<dbReference type="Proteomes" id="UP000769156">
    <property type="component" value="Unassembled WGS sequence"/>
</dbReference>
<dbReference type="SUPFAM" id="SSF52317">
    <property type="entry name" value="Class I glutamine amidotransferase-like"/>
    <property type="match status" value="1"/>
</dbReference>
<dbReference type="GO" id="GO:0005829">
    <property type="term" value="C:cytosol"/>
    <property type="evidence" value="ECO:0007669"/>
    <property type="project" value="TreeGrafter"/>
</dbReference>
<dbReference type="GO" id="GO:0033969">
    <property type="term" value="F:gamma-glutamyl-gamma-aminobutyrate hydrolase activity"/>
    <property type="evidence" value="ECO:0007669"/>
    <property type="project" value="TreeGrafter"/>
</dbReference>
<reference evidence="1" key="2">
    <citation type="submission" date="2021-09" db="EMBL/GenBank/DDBJ databases">
        <authorList>
            <person name="Gilroy R."/>
        </authorList>
    </citation>
    <scope>NUCLEOTIDE SEQUENCE</scope>
    <source>
        <strain evidence="1">ChiSjej5B23-16112</strain>
    </source>
</reference>
<dbReference type="Gene3D" id="3.40.50.880">
    <property type="match status" value="1"/>
</dbReference>
<evidence type="ECO:0000313" key="2">
    <source>
        <dbReference type="Proteomes" id="UP000769156"/>
    </source>
</evidence>
<dbReference type="PANTHER" id="PTHR43235">
    <property type="entry name" value="GLUTAMINE AMIDOTRANSFERASE PB2B2.05-RELATED"/>
    <property type="match status" value="1"/>
</dbReference>
<dbReference type="RefSeq" id="WP_226393900.1">
    <property type="nucleotide sequence ID" value="NZ_CAUGIN010000002.1"/>
</dbReference>
<gene>
    <name evidence="1" type="ORF">K8V82_08455</name>
</gene>
<dbReference type="InterPro" id="IPR011697">
    <property type="entry name" value="Peptidase_C26"/>
</dbReference>
<reference evidence="1" key="1">
    <citation type="journal article" date="2021" name="PeerJ">
        <title>Extensive microbial diversity within the chicken gut microbiome revealed by metagenomics and culture.</title>
        <authorList>
            <person name="Gilroy R."/>
            <person name="Ravi A."/>
            <person name="Getino M."/>
            <person name="Pursley I."/>
            <person name="Horton D.L."/>
            <person name="Alikhan N.F."/>
            <person name="Baker D."/>
            <person name="Gharbi K."/>
            <person name="Hall N."/>
            <person name="Watson M."/>
            <person name="Adriaenssens E.M."/>
            <person name="Foster-Nyarko E."/>
            <person name="Jarju S."/>
            <person name="Secka A."/>
            <person name="Antonio M."/>
            <person name="Oren A."/>
            <person name="Chaudhuri R.R."/>
            <person name="La Ragione R."/>
            <person name="Hildebrand F."/>
            <person name="Pallen M.J."/>
        </authorList>
    </citation>
    <scope>NUCLEOTIDE SEQUENCE</scope>
    <source>
        <strain evidence="1">ChiSjej5B23-16112</strain>
    </source>
</reference>
<dbReference type="InterPro" id="IPR029062">
    <property type="entry name" value="Class_I_gatase-like"/>
</dbReference>